<dbReference type="Proteomes" id="UP000325177">
    <property type="component" value="Chromosome"/>
</dbReference>
<accession>A0A5P1UVI2</accession>
<feature type="signal peptide" evidence="1">
    <location>
        <begin position="1"/>
        <end position="23"/>
    </location>
</feature>
<dbReference type="EMBL" id="CP043909">
    <property type="protein sequence ID" value="QER39840.1"/>
    <property type="molecule type" value="Genomic_DNA"/>
</dbReference>
<keyword evidence="3" id="KW-1185">Reference proteome</keyword>
<proteinExistence type="predicted"/>
<organism evidence="2 3">
    <name type="scientific">Acinetobacter suaedae</name>
    <dbReference type="NCBI Taxonomy" id="2609668"/>
    <lineage>
        <taxon>Bacteria</taxon>
        <taxon>Pseudomonadati</taxon>
        <taxon>Pseudomonadota</taxon>
        <taxon>Gammaproteobacteria</taxon>
        <taxon>Moraxellales</taxon>
        <taxon>Moraxellaceae</taxon>
        <taxon>Acinetobacter</taxon>
    </lineage>
</organism>
<keyword evidence="1" id="KW-0732">Signal</keyword>
<sequence length="97" mass="11052">MNSIIYKLILSTLTIIFVSASHATNTIQINGKIIEDTCSQQHQHRDCELISNLNKKIDNNSISLIDLQNKSQKNNMIEINIEKQTETNNSVIVVSYY</sequence>
<evidence type="ECO:0000313" key="2">
    <source>
        <dbReference type="EMBL" id="QER39840.1"/>
    </source>
</evidence>
<name>A0A5P1UVI2_9GAMM</name>
<feature type="chain" id="PRO_5024795596" evidence="1">
    <location>
        <begin position="24"/>
        <end position="97"/>
    </location>
</feature>
<dbReference type="AlphaFoldDB" id="A0A5P1UVI2"/>
<evidence type="ECO:0000313" key="3">
    <source>
        <dbReference type="Proteomes" id="UP000325177"/>
    </source>
</evidence>
<dbReference type="KEGG" id="asue:F2A31_08965"/>
<protein>
    <submittedName>
        <fullName evidence="2">Type 1 fimbrial protein</fullName>
    </submittedName>
</protein>
<reference evidence="2 3" key="1">
    <citation type="submission" date="2019-09" db="EMBL/GenBank/DDBJ databases">
        <title>Acinetobacter sp. C16S1 isolated from saline soil.</title>
        <authorList>
            <person name="Xu L."/>
            <person name="Sun J.-Q."/>
        </authorList>
    </citation>
    <scope>NUCLEOTIDE SEQUENCE [LARGE SCALE GENOMIC DNA]</scope>
    <source>
        <strain evidence="2 3">C16S1</strain>
    </source>
</reference>
<gene>
    <name evidence="2" type="ORF">F2A31_08965</name>
</gene>
<dbReference type="RefSeq" id="WP_150026102.1">
    <property type="nucleotide sequence ID" value="NZ_CP043909.1"/>
</dbReference>
<evidence type="ECO:0000256" key="1">
    <source>
        <dbReference type="SAM" id="SignalP"/>
    </source>
</evidence>